<name>A0A520S5N5_9GAMM</name>
<comment type="subunit">
    <text evidence="9">The complex comprises the extracytoplasmic solute receptor protein and the two transmembrane proteins.</text>
</comment>
<evidence type="ECO:0000313" key="11">
    <source>
        <dbReference type="EMBL" id="RZO77709.1"/>
    </source>
</evidence>
<feature type="domain" description="Tripartite ATP-independent periplasmic transporters DctQ component" evidence="10">
    <location>
        <begin position="1"/>
        <end position="133"/>
    </location>
</feature>
<dbReference type="EMBL" id="SHAG01000001">
    <property type="protein sequence ID" value="RZO77709.1"/>
    <property type="molecule type" value="Genomic_DNA"/>
</dbReference>
<proteinExistence type="inferred from homology"/>
<dbReference type="PANTHER" id="PTHR35011">
    <property type="entry name" value="2,3-DIKETO-L-GULONATE TRAP TRANSPORTER SMALL PERMEASE PROTEIN YIAM"/>
    <property type="match status" value="1"/>
</dbReference>
<sequence length="147" mass="16378">MLFATCCIVLARYVLNIGSIAMQEAVMYMHGAVFMLGIPYTLKHRAHVRVDIFHQKLSTQGKALVEILGILVFLFPVSIFLFLSSLDYVSFSWTVRETSAMPGGLPGVFIIKTLIPTMALLLFLQGTAELLRNIVILRGKMSIEEAK</sequence>
<evidence type="ECO:0000256" key="6">
    <source>
        <dbReference type="ARBA" id="ARBA00022989"/>
    </source>
</evidence>
<comment type="caution">
    <text evidence="11">The sequence shown here is derived from an EMBL/GenBank/DDBJ whole genome shotgun (WGS) entry which is preliminary data.</text>
</comment>
<dbReference type="Pfam" id="PF04290">
    <property type="entry name" value="DctQ"/>
    <property type="match status" value="1"/>
</dbReference>
<organism evidence="11 12">
    <name type="scientific">OM182 bacterium</name>
    <dbReference type="NCBI Taxonomy" id="2510334"/>
    <lineage>
        <taxon>Bacteria</taxon>
        <taxon>Pseudomonadati</taxon>
        <taxon>Pseudomonadota</taxon>
        <taxon>Gammaproteobacteria</taxon>
        <taxon>OMG group</taxon>
        <taxon>OM182 clade</taxon>
    </lineage>
</organism>
<feature type="transmembrane region" description="Helical" evidence="9">
    <location>
        <begin position="103"/>
        <end position="124"/>
    </location>
</feature>
<dbReference type="GO" id="GO:0022857">
    <property type="term" value="F:transmembrane transporter activity"/>
    <property type="evidence" value="ECO:0007669"/>
    <property type="project" value="UniProtKB-UniRule"/>
</dbReference>
<dbReference type="AlphaFoldDB" id="A0A520S5N5"/>
<dbReference type="InterPro" id="IPR007387">
    <property type="entry name" value="TRAP_DctQ"/>
</dbReference>
<evidence type="ECO:0000256" key="4">
    <source>
        <dbReference type="ARBA" id="ARBA00022519"/>
    </source>
</evidence>
<protein>
    <recommendedName>
        <fullName evidence="9">TRAP transporter small permease protein</fullName>
    </recommendedName>
</protein>
<evidence type="ECO:0000256" key="5">
    <source>
        <dbReference type="ARBA" id="ARBA00022692"/>
    </source>
</evidence>
<dbReference type="Proteomes" id="UP000316199">
    <property type="component" value="Unassembled WGS sequence"/>
</dbReference>
<keyword evidence="7 9" id="KW-0472">Membrane</keyword>
<evidence type="ECO:0000256" key="8">
    <source>
        <dbReference type="ARBA" id="ARBA00038436"/>
    </source>
</evidence>
<keyword evidence="2 9" id="KW-0813">Transport</keyword>
<feature type="transmembrane region" description="Helical" evidence="9">
    <location>
        <begin position="26"/>
        <end position="42"/>
    </location>
</feature>
<evidence type="ECO:0000313" key="12">
    <source>
        <dbReference type="Proteomes" id="UP000316199"/>
    </source>
</evidence>
<evidence type="ECO:0000256" key="9">
    <source>
        <dbReference type="RuleBase" id="RU369079"/>
    </source>
</evidence>
<reference evidence="11 12" key="1">
    <citation type="submission" date="2019-02" db="EMBL/GenBank/DDBJ databases">
        <title>Prokaryotic population dynamics and viral predation in marine succession experiment using metagenomics: the confinement effect.</title>
        <authorList>
            <person name="Haro-Moreno J.M."/>
            <person name="Rodriguez-Valera F."/>
            <person name="Lopez-Perez M."/>
        </authorList>
    </citation>
    <scope>NUCLEOTIDE SEQUENCE [LARGE SCALE GENOMIC DNA]</scope>
    <source>
        <strain evidence="11">MED-G157</strain>
    </source>
</reference>
<comment type="function">
    <text evidence="9">Part of the tripartite ATP-independent periplasmic (TRAP) transport system.</text>
</comment>
<dbReference type="PANTHER" id="PTHR35011:SF4">
    <property type="entry name" value="SLL1102 PROTEIN"/>
    <property type="match status" value="1"/>
</dbReference>
<comment type="similarity">
    <text evidence="8 9">Belongs to the TRAP transporter small permease family.</text>
</comment>
<evidence type="ECO:0000256" key="3">
    <source>
        <dbReference type="ARBA" id="ARBA00022475"/>
    </source>
</evidence>
<dbReference type="GO" id="GO:0005886">
    <property type="term" value="C:plasma membrane"/>
    <property type="evidence" value="ECO:0007669"/>
    <property type="project" value="UniProtKB-SubCell"/>
</dbReference>
<keyword evidence="5 9" id="KW-0812">Transmembrane</keyword>
<comment type="caution">
    <text evidence="9">Lacks conserved residue(s) required for the propagation of feature annotation.</text>
</comment>
<evidence type="ECO:0000256" key="2">
    <source>
        <dbReference type="ARBA" id="ARBA00022448"/>
    </source>
</evidence>
<keyword evidence="3" id="KW-1003">Cell membrane</keyword>
<gene>
    <name evidence="11" type="ORF">EVA68_00335</name>
</gene>
<keyword evidence="4 9" id="KW-0997">Cell inner membrane</keyword>
<dbReference type="InterPro" id="IPR055348">
    <property type="entry name" value="DctQ"/>
</dbReference>
<evidence type="ECO:0000256" key="1">
    <source>
        <dbReference type="ARBA" id="ARBA00004429"/>
    </source>
</evidence>
<feature type="transmembrane region" description="Helical" evidence="9">
    <location>
        <begin position="63"/>
        <end position="83"/>
    </location>
</feature>
<comment type="subcellular location">
    <subcellularLocation>
        <location evidence="1 9">Cell inner membrane</location>
        <topology evidence="1 9">Multi-pass membrane protein</topology>
    </subcellularLocation>
</comment>
<keyword evidence="6 9" id="KW-1133">Transmembrane helix</keyword>
<accession>A0A520S5N5</accession>
<evidence type="ECO:0000259" key="10">
    <source>
        <dbReference type="Pfam" id="PF04290"/>
    </source>
</evidence>
<evidence type="ECO:0000256" key="7">
    <source>
        <dbReference type="ARBA" id="ARBA00023136"/>
    </source>
</evidence>